<dbReference type="RefSeq" id="XP_006837602.1">
    <property type="nucleotide sequence ID" value="XM_006837539.1"/>
</dbReference>
<dbReference type="AlphaFoldDB" id="A0A9B0T4S2"/>
<dbReference type="PROSITE" id="PS00284">
    <property type="entry name" value="SERPIN"/>
    <property type="match status" value="1"/>
</dbReference>
<evidence type="ECO:0000256" key="2">
    <source>
        <dbReference type="ARBA" id="ARBA00006426"/>
    </source>
</evidence>
<dbReference type="InterPro" id="IPR042178">
    <property type="entry name" value="Serpin_sf_1"/>
</dbReference>
<accession>A0A9B0T4S2</accession>
<sequence length="390" mass="44217">MDSLSEANTCFGIDLYQQMRTSKDGNIFFSPLSISSALSMVYLGGKNNTALQMEKVLHFDDVTGNSEAGATKEQVAKADNVHPQFQKLLTELNNPTDAYEMNIANRLYAEESYQFLQEYLNGTKKFYLSCAESVDFVNAAEKNRKKINDWVAQQTHEKIKELLPEGSLTESTILVLVNAIYFKGQWDQEFNQDNTTEEKFWLNKETSKSVQMMKQSKSFNLVFLEDEQAKVLEIPYKGKDLSMFILLPNEVDGLKKIEDTLTAEKLLTWMSPSSMVKSHVDLYLPRFKVEDKYGLNDMLKALGMVDAFSPQDADFSGMMGSQGLMISKVLHEAFVDVNEEGTEAAAATGIEIVPTSFPIYQEFHCDHPFLFFIKHKETNSILFFGRICSP</sequence>
<evidence type="ECO:0000313" key="5">
    <source>
        <dbReference type="Proteomes" id="UP000504623"/>
    </source>
</evidence>
<dbReference type="Pfam" id="PF00079">
    <property type="entry name" value="Serpin"/>
    <property type="match status" value="1"/>
</dbReference>
<dbReference type="CDD" id="cd19956">
    <property type="entry name" value="serpinB"/>
    <property type="match status" value="1"/>
</dbReference>
<dbReference type="InterPro" id="IPR036186">
    <property type="entry name" value="Serpin_sf"/>
</dbReference>
<dbReference type="CTD" id="6317"/>
<evidence type="ECO:0000256" key="1">
    <source>
        <dbReference type="ARBA" id="ARBA00004496"/>
    </source>
</evidence>
<dbReference type="Gene3D" id="3.30.497.10">
    <property type="entry name" value="Antithrombin, subunit I, domain 2"/>
    <property type="match status" value="1"/>
</dbReference>
<keyword evidence="5" id="KW-1185">Reference proteome</keyword>
<comment type="subcellular location">
    <subcellularLocation>
        <location evidence="1">Cytoplasm</location>
    </subcellularLocation>
</comment>
<dbReference type="Gene3D" id="2.30.39.10">
    <property type="entry name" value="Alpha-1-antitrypsin, domain 1"/>
    <property type="match status" value="1"/>
</dbReference>
<dbReference type="Proteomes" id="UP000504623">
    <property type="component" value="Unplaced"/>
</dbReference>
<dbReference type="PANTHER" id="PTHR11461">
    <property type="entry name" value="SERINE PROTEASE INHIBITOR, SERPIN"/>
    <property type="match status" value="1"/>
</dbReference>
<dbReference type="GO" id="GO:0005829">
    <property type="term" value="C:cytosol"/>
    <property type="evidence" value="ECO:0007669"/>
    <property type="project" value="UniProtKB-ARBA"/>
</dbReference>
<keyword evidence="3" id="KW-0963">Cytoplasm</keyword>
<protein>
    <submittedName>
        <fullName evidence="6">Serpin B3</fullName>
    </submittedName>
</protein>
<dbReference type="PANTHER" id="PTHR11461:SF186">
    <property type="entry name" value="SERPIN B4"/>
    <property type="match status" value="1"/>
</dbReference>
<organism evidence="5 6">
    <name type="scientific">Chrysochloris asiatica</name>
    <name type="common">Cape golden mole</name>
    <dbReference type="NCBI Taxonomy" id="185453"/>
    <lineage>
        <taxon>Eukaryota</taxon>
        <taxon>Metazoa</taxon>
        <taxon>Chordata</taxon>
        <taxon>Craniata</taxon>
        <taxon>Vertebrata</taxon>
        <taxon>Euteleostomi</taxon>
        <taxon>Mammalia</taxon>
        <taxon>Eutheria</taxon>
        <taxon>Afrotheria</taxon>
        <taxon>Chrysochloridae</taxon>
        <taxon>Chrysochlorinae</taxon>
        <taxon>Chrysochloris</taxon>
    </lineage>
</organism>
<dbReference type="FunFam" id="2.30.39.10:FF:000071">
    <property type="entry name" value="Serpin B3"/>
    <property type="match status" value="1"/>
</dbReference>
<dbReference type="SUPFAM" id="SSF56574">
    <property type="entry name" value="Serpins"/>
    <property type="match status" value="1"/>
</dbReference>
<dbReference type="FunFam" id="2.10.310.10:FF:000001">
    <property type="entry name" value="Serpin family A member 1"/>
    <property type="match status" value="1"/>
</dbReference>
<dbReference type="InterPro" id="IPR000215">
    <property type="entry name" value="Serpin_fam"/>
</dbReference>
<evidence type="ECO:0000256" key="3">
    <source>
        <dbReference type="ARBA" id="ARBA00022490"/>
    </source>
</evidence>
<reference evidence="6" key="1">
    <citation type="submission" date="2025-08" db="UniProtKB">
        <authorList>
            <consortium name="RefSeq"/>
        </authorList>
    </citation>
    <scope>IDENTIFICATION</scope>
    <source>
        <tissue evidence="6">Spleen</tissue>
    </source>
</reference>
<dbReference type="FunFam" id="3.30.497.10:FF:000001">
    <property type="entry name" value="Serine protease inhibitor"/>
    <property type="match status" value="1"/>
</dbReference>
<dbReference type="GO" id="GO:0002020">
    <property type="term" value="F:protease binding"/>
    <property type="evidence" value="ECO:0007669"/>
    <property type="project" value="UniProtKB-ARBA"/>
</dbReference>
<dbReference type="OrthoDB" id="671595at2759"/>
<evidence type="ECO:0000259" key="4">
    <source>
        <dbReference type="SMART" id="SM00093"/>
    </source>
</evidence>
<dbReference type="GO" id="GO:0005615">
    <property type="term" value="C:extracellular space"/>
    <property type="evidence" value="ECO:0007669"/>
    <property type="project" value="InterPro"/>
</dbReference>
<feature type="domain" description="Serpin" evidence="4">
    <location>
        <begin position="13"/>
        <end position="390"/>
    </location>
</feature>
<name>A0A9B0T4S2_CHRAS</name>
<comment type="similarity">
    <text evidence="2">Belongs to the serpin family. Ov-serpin subfamily.</text>
</comment>
<dbReference type="GeneID" id="102840395"/>
<dbReference type="GO" id="GO:0004867">
    <property type="term" value="F:serine-type endopeptidase inhibitor activity"/>
    <property type="evidence" value="ECO:0007669"/>
    <property type="project" value="InterPro"/>
</dbReference>
<dbReference type="InterPro" id="IPR042185">
    <property type="entry name" value="Serpin_sf_2"/>
</dbReference>
<dbReference type="SMART" id="SM00093">
    <property type="entry name" value="SERPIN"/>
    <property type="match status" value="1"/>
</dbReference>
<dbReference type="InterPro" id="IPR023796">
    <property type="entry name" value="Serpin_dom"/>
</dbReference>
<evidence type="ECO:0000313" key="6">
    <source>
        <dbReference type="RefSeq" id="XP_006837602.1"/>
    </source>
</evidence>
<gene>
    <name evidence="6" type="primary">SERPINB3</name>
</gene>
<proteinExistence type="inferred from homology"/>
<dbReference type="InterPro" id="IPR023795">
    <property type="entry name" value="Serpin_CS"/>
</dbReference>